<evidence type="ECO:0000313" key="9">
    <source>
        <dbReference type="Proteomes" id="UP000316252"/>
    </source>
</evidence>
<dbReference type="InterPro" id="IPR022674">
    <property type="entry name" value="G6P_DH_NAD-bd"/>
</dbReference>
<sequence>MASTPPIDTLIVLGAGGDLASRLLLPGLASLLDSSRGRDLTLIGVDRAELDDAAWQKRVSTAFGSDAGPRAARIAKASRYLVGDATSADDLSRALAAATGRTALYFALPPAVAEKACAALRDVERPAGLVLALEKPFASDYASARRLNRLLETLVPEEQVFRVDHFLGKSTVLNLIGLRFANRLLEPLLSSQNIERVDIVADEALGLEGRAGYYDHAGAARDMIQSHLLLVLALAAMEPPSSVESEDLRGAMAQVLRATRPWKADGTASRRGRYTAGRIDGRDLPDYSDEAGVVAARRTETLAELTVAIDTWRWAGVPFTLRSGKALGTGRQEVVFTLREVPHLPNGLSGPKRTARIRVGIKPAVLELDLATNGHDDPFDLEWETLRTEFPANELSAYGEVLAELIEGDPTLSVRGDVAEQCWRIVGPVLAAWGRNEVPLQSYEAGSAGPRGWDKPIV</sequence>
<dbReference type="RefSeq" id="WP_141164265.1">
    <property type="nucleotide sequence ID" value="NZ_VHQG01000004.1"/>
</dbReference>
<accession>A0A506XZE7</accession>
<gene>
    <name evidence="8" type="ORF">FJ657_13655</name>
</gene>
<evidence type="ECO:0000256" key="4">
    <source>
        <dbReference type="ARBA" id="ARBA00023002"/>
    </source>
</evidence>
<reference evidence="8 9" key="1">
    <citation type="submission" date="2019-06" db="EMBL/GenBank/DDBJ databases">
        <authorList>
            <person name="Li F."/>
        </authorList>
    </citation>
    <scope>NUCLEOTIDE SEQUENCE [LARGE SCALE GENOMIC DNA]</scope>
    <source>
        <strain evidence="8 9">10F1D-1</strain>
    </source>
</reference>
<keyword evidence="4 8" id="KW-0560">Oxidoreductase</keyword>
<dbReference type="EC" id="1.1.1.49" evidence="8"/>
<organism evidence="8 9">
    <name type="scientific">Schumannella soli</name>
    <dbReference type="NCBI Taxonomy" id="2590779"/>
    <lineage>
        <taxon>Bacteria</taxon>
        <taxon>Bacillati</taxon>
        <taxon>Actinomycetota</taxon>
        <taxon>Actinomycetes</taxon>
        <taxon>Micrococcales</taxon>
        <taxon>Microbacteriaceae</taxon>
        <taxon>Schumannella</taxon>
    </lineage>
</organism>
<dbReference type="GO" id="GO:0009051">
    <property type="term" value="P:pentose-phosphate shunt, oxidative branch"/>
    <property type="evidence" value="ECO:0007669"/>
    <property type="project" value="TreeGrafter"/>
</dbReference>
<dbReference type="PANTHER" id="PTHR23429:SF0">
    <property type="entry name" value="GLUCOSE-6-PHOSPHATE 1-DEHYDROGENASE"/>
    <property type="match status" value="1"/>
</dbReference>
<evidence type="ECO:0000256" key="1">
    <source>
        <dbReference type="ARBA" id="ARBA00004937"/>
    </source>
</evidence>
<feature type="domain" description="Glucose-6-phosphate dehydrogenase NAD-binding" evidence="6">
    <location>
        <begin position="11"/>
        <end position="174"/>
    </location>
</feature>
<comment type="pathway">
    <text evidence="1">Carbohydrate degradation; pentose phosphate pathway; D-ribulose 5-phosphate from D-glucose 6-phosphate (oxidative stage): step 1/3.</text>
</comment>
<dbReference type="Pfam" id="PF00479">
    <property type="entry name" value="G6PD_N"/>
    <property type="match status" value="1"/>
</dbReference>
<name>A0A506XZE7_9MICO</name>
<keyword evidence="5" id="KW-0119">Carbohydrate metabolism</keyword>
<dbReference type="PRINTS" id="PR00079">
    <property type="entry name" value="G6PDHDRGNASE"/>
</dbReference>
<dbReference type="OrthoDB" id="9802739at2"/>
<keyword evidence="2" id="KW-0313">Glucose metabolism</keyword>
<dbReference type="Gene3D" id="3.40.50.720">
    <property type="entry name" value="NAD(P)-binding Rossmann-like Domain"/>
    <property type="match status" value="1"/>
</dbReference>
<keyword evidence="9" id="KW-1185">Reference proteome</keyword>
<dbReference type="GO" id="GO:0050661">
    <property type="term" value="F:NADP binding"/>
    <property type="evidence" value="ECO:0007669"/>
    <property type="project" value="InterPro"/>
</dbReference>
<evidence type="ECO:0000256" key="2">
    <source>
        <dbReference type="ARBA" id="ARBA00022526"/>
    </source>
</evidence>
<proteinExistence type="predicted"/>
<dbReference type="NCBIfam" id="NF009492">
    <property type="entry name" value="PRK12853.1-3"/>
    <property type="match status" value="1"/>
</dbReference>
<dbReference type="SUPFAM" id="SSF51735">
    <property type="entry name" value="NAD(P)-binding Rossmann-fold domains"/>
    <property type="match status" value="1"/>
</dbReference>
<dbReference type="SUPFAM" id="SSF55347">
    <property type="entry name" value="Glyceraldehyde-3-phosphate dehydrogenase-like, C-terminal domain"/>
    <property type="match status" value="1"/>
</dbReference>
<dbReference type="InterPro" id="IPR022675">
    <property type="entry name" value="G6P_DH_C"/>
</dbReference>
<feature type="domain" description="Glucose-6-phosphate dehydrogenase C-terminal" evidence="7">
    <location>
        <begin position="178"/>
        <end position="454"/>
    </location>
</feature>
<dbReference type="PIRSF" id="PIRSF000110">
    <property type="entry name" value="G6PD"/>
    <property type="match status" value="1"/>
</dbReference>
<dbReference type="InterPro" id="IPR001282">
    <property type="entry name" value="G6P_DH"/>
</dbReference>
<evidence type="ECO:0000259" key="7">
    <source>
        <dbReference type="Pfam" id="PF02781"/>
    </source>
</evidence>
<dbReference type="GO" id="GO:0006006">
    <property type="term" value="P:glucose metabolic process"/>
    <property type="evidence" value="ECO:0007669"/>
    <property type="project" value="UniProtKB-KW"/>
</dbReference>
<dbReference type="Gene3D" id="3.30.360.10">
    <property type="entry name" value="Dihydrodipicolinate Reductase, domain 2"/>
    <property type="match status" value="1"/>
</dbReference>
<dbReference type="Proteomes" id="UP000316252">
    <property type="component" value="Unassembled WGS sequence"/>
</dbReference>
<keyword evidence="3" id="KW-0521">NADP</keyword>
<dbReference type="EMBL" id="VHQG01000004">
    <property type="protein sequence ID" value="TPW74627.1"/>
    <property type="molecule type" value="Genomic_DNA"/>
</dbReference>
<dbReference type="Pfam" id="PF02781">
    <property type="entry name" value="G6PD_C"/>
    <property type="match status" value="1"/>
</dbReference>
<dbReference type="GO" id="GO:0005829">
    <property type="term" value="C:cytosol"/>
    <property type="evidence" value="ECO:0007669"/>
    <property type="project" value="TreeGrafter"/>
</dbReference>
<dbReference type="PANTHER" id="PTHR23429">
    <property type="entry name" value="GLUCOSE-6-PHOSPHATE 1-DEHYDROGENASE G6PD"/>
    <property type="match status" value="1"/>
</dbReference>
<comment type="caution">
    <text evidence="8">The sequence shown here is derived from an EMBL/GenBank/DDBJ whole genome shotgun (WGS) entry which is preliminary data.</text>
</comment>
<protein>
    <submittedName>
        <fullName evidence="8">Glucose-6-phosphate dehydrogenase</fullName>
        <ecNumber evidence="8">1.1.1.49</ecNumber>
    </submittedName>
</protein>
<evidence type="ECO:0000256" key="3">
    <source>
        <dbReference type="ARBA" id="ARBA00022857"/>
    </source>
</evidence>
<dbReference type="InterPro" id="IPR036291">
    <property type="entry name" value="NAD(P)-bd_dom_sf"/>
</dbReference>
<evidence type="ECO:0000313" key="8">
    <source>
        <dbReference type="EMBL" id="TPW74627.1"/>
    </source>
</evidence>
<dbReference type="AlphaFoldDB" id="A0A506XZE7"/>
<evidence type="ECO:0000256" key="5">
    <source>
        <dbReference type="ARBA" id="ARBA00023277"/>
    </source>
</evidence>
<dbReference type="GO" id="GO:0004345">
    <property type="term" value="F:glucose-6-phosphate dehydrogenase activity"/>
    <property type="evidence" value="ECO:0007669"/>
    <property type="project" value="UniProtKB-EC"/>
</dbReference>
<evidence type="ECO:0000259" key="6">
    <source>
        <dbReference type="Pfam" id="PF00479"/>
    </source>
</evidence>